<dbReference type="GeneID" id="14875583"/>
<keyword evidence="1" id="KW-1133">Transmembrane helix</keyword>
<dbReference type="EMBL" id="GL883008">
    <property type="protein sequence ID" value="EGG22994.1"/>
    <property type="molecule type" value="Genomic_DNA"/>
</dbReference>
<organism evidence="2 3">
    <name type="scientific">Cavenderia fasciculata</name>
    <name type="common">Slime mold</name>
    <name type="synonym">Dictyostelium fasciculatum</name>
    <dbReference type="NCBI Taxonomy" id="261658"/>
    <lineage>
        <taxon>Eukaryota</taxon>
        <taxon>Amoebozoa</taxon>
        <taxon>Evosea</taxon>
        <taxon>Eumycetozoa</taxon>
        <taxon>Dictyostelia</taxon>
        <taxon>Acytosteliales</taxon>
        <taxon>Cavenderiaceae</taxon>
        <taxon>Cavenderia</taxon>
    </lineage>
</organism>
<feature type="transmembrane region" description="Helical" evidence="1">
    <location>
        <begin position="23"/>
        <end position="41"/>
    </location>
</feature>
<accession>F4PNE1</accession>
<keyword evidence="3" id="KW-1185">Reference proteome</keyword>
<dbReference type="AlphaFoldDB" id="F4PNE1"/>
<dbReference type="Proteomes" id="UP000007797">
    <property type="component" value="Unassembled WGS sequence"/>
</dbReference>
<evidence type="ECO:0000313" key="2">
    <source>
        <dbReference type="EMBL" id="EGG22994.1"/>
    </source>
</evidence>
<dbReference type="RefSeq" id="XP_004360845.1">
    <property type="nucleotide sequence ID" value="XM_004360788.1"/>
</dbReference>
<proteinExistence type="predicted"/>
<sequence length="61" mass="6968">MKLLISFTFDDNNPNDDDNQPDFGQLVVELPIIFIFFNIIITASLNDVNGDDNDEEEEDDC</sequence>
<evidence type="ECO:0000256" key="1">
    <source>
        <dbReference type="SAM" id="Phobius"/>
    </source>
</evidence>
<evidence type="ECO:0008006" key="4">
    <source>
        <dbReference type="Google" id="ProtNLM"/>
    </source>
</evidence>
<protein>
    <recommendedName>
        <fullName evidence="4">Transmembrane protein</fullName>
    </recommendedName>
</protein>
<name>F4PNE1_CACFS</name>
<keyword evidence="1" id="KW-0812">Transmembrane</keyword>
<dbReference type="KEGG" id="dfa:DFA_05124"/>
<gene>
    <name evidence="2" type="ORF">DFA_05124</name>
</gene>
<reference evidence="3" key="1">
    <citation type="journal article" date="2011" name="Genome Res.">
        <title>Phylogeny-wide analysis of social amoeba genomes highlights ancient origins for complex intercellular communication.</title>
        <authorList>
            <person name="Heidel A.J."/>
            <person name="Lawal H.M."/>
            <person name="Felder M."/>
            <person name="Schilde C."/>
            <person name="Helps N.R."/>
            <person name="Tunggal B."/>
            <person name="Rivero F."/>
            <person name="John U."/>
            <person name="Schleicher M."/>
            <person name="Eichinger L."/>
            <person name="Platzer M."/>
            <person name="Noegel A.A."/>
            <person name="Schaap P."/>
            <person name="Gloeckner G."/>
        </authorList>
    </citation>
    <scope>NUCLEOTIDE SEQUENCE [LARGE SCALE GENOMIC DNA]</scope>
    <source>
        <strain evidence="3">SH3</strain>
    </source>
</reference>
<keyword evidence="1" id="KW-0472">Membrane</keyword>
<evidence type="ECO:0000313" key="3">
    <source>
        <dbReference type="Proteomes" id="UP000007797"/>
    </source>
</evidence>